<proteinExistence type="predicted"/>
<reference evidence="2" key="1">
    <citation type="submission" date="2023-07" db="EMBL/GenBank/DDBJ databases">
        <authorList>
            <consortium name="AG Swart"/>
            <person name="Singh M."/>
            <person name="Singh A."/>
            <person name="Seah K."/>
            <person name="Emmerich C."/>
        </authorList>
    </citation>
    <scope>NUCLEOTIDE SEQUENCE</scope>
    <source>
        <strain evidence="2">DP1</strain>
    </source>
</reference>
<name>A0AAD1XHJ0_EUPCR</name>
<comment type="caution">
    <text evidence="2">The sequence shown here is derived from an EMBL/GenBank/DDBJ whole genome shotgun (WGS) entry which is preliminary data.</text>
</comment>
<evidence type="ECO:0000313" key="2">
    <source>
        <dbReference type="EMBL" id="CAI2372798.1"/>
    </source>
</evidence>
<evidence type="ECO:0000313" key="3">
    <source>
        <dbReference type="Proteomes" id="UP001295684"/>
    </source>
</evidence>
<accession>A0AAD1XHJ0</accession>
<keyword evidence="3" id="KW-1185">Reference proteome</keyword>
<dbReference type="Proteomes" id="UP001295684">
    <property type="component" value="Unassembled WGS sequence"/>
</dbReference>
<organism evidence="2 3">
    <name type="scientific">Euplotes crassus</name>
    <dbReference type="NCBI Taxonomy" id="5936"/>
    <lineage>
        <taxon>Eukaryota</taxon>
        <taxon>Sar</taxon>
        <taxon>Alveolata</taxon>
        <taxon>Ciliophora</taxon>
        <taxon>Intramacronucleata</taxon>
        <taxon>Spirotrichea</taxon>
        <taxon>Hypotrichia</taxon>
        <taxon>Euplotida</taxon>
        <taxon>Euplotidae</taxon>
        <taxon>Moneuplotes</taxon>
    </lineage>
</organism>
<feature type="region of interest" description="Disordered" evidence="1">
    <location>
        <begin position="108"/>
        <end position="131"/>
    </location>
</feature>
<dbReference type="EMBL" id="CAMPGE010014105">
    <property type="protein sequence ID" value="CAI2372798.1"/>
    <property type="molecule type" value="Genomic_DNA"/>
</dbReference>
<protein>
    <submittedName>
        <fullName evidence="2">Uncharacterized protein</fullName>
    </submittedName>
</protein>
<sequence length="274" mass="31894">MATDYNATFSNTYGGTLKPGMHSSEDRFTGTMKSFIFTTSGKSASFKNRPKTTFHLRRLMKKPKHKILKTKYFNHEGSVQYKRDNSPLTMEDKFSLFDGPWLSTLRDRSQSCNTGKLPKKKSKPLETTVPNPPSFYDDDLQKWDKKFKESVKERKIFKNTVLKDSKVDLEARPDDKVMQLVQKRRKSRLSNNNFTIIDFETKGLNSSSHLVKLGSRGSPNKVQLNFECNLRDYKCKTDVKHSREWKNAFQKDHSKSSHISDKILHKKYFETSSR</sequence>
<evidence type="ECO:0000256" key="1">
    <source>
        <dbReference type="SAM" id="MobiDB-lite"/>
    </source>
</evidence>
<dbReference type="AlphaFoldDB" id="A0AAD1XHJ0"/>
<gene>
    <name evidence="2" type="ORF">ECRASSUSDP1_LOCUS14132</name>
</gene>